<dbReference type="PANTHER" id="PTHR30146">
    <property type="entry name" value="LACI-RELATED TRANSCRIPTIONAL REPRESSOR"/>
    <property type="match status" value="1"/>
</dbReference>
<accession>A0ABP8W1X3</accession>
<comment type="caution">
    <text evidence="6">The sequence shown here is derived from an EMBL/GenBank/DDBJ whole genome shotgun (WGS) entry which is preliminary data.</text>
</comment>
<dbReference type="CDD" id="cd06267">
    <property type="entry name" value="PBP1_LacI_sugar_binding-like"/>
    <property type="match status" value="1"/>
</dbReference>
<evidence type="ECO:0000313" key="6">
    <source>
        <dbReference type="EMBL" id="GAA4676760.1"/>
    </source>
</evidence>
<dbReference type="GO" id="GO:0003677">
    <property type="term" value="F:DNA binding"/>
    <property type="evidence" value="ECO:0007669"/>
    <property type="project" value="UniProtKB-KW"/>
</dbReference>
<name>A0ABP8W1X3_9MICO</name>
<dbReference type="InterPro" id="IPR000843">
    <property type="entry name" value="HTH_LacI"/>
</dbReference>
<dbReference type="RefSeq" id="WP_345375881.1">
    <property type="nucleotide sequence ID" value="NZ_BAABLM010000003.1"/>
</dbReference>
<dbReference type="InterPro" id="IPR046335">
    <property type="entry name" value="LacI/GalR-like_sensor"/>
</dbReference>
<feature type="domain" description="HTH lacI-type" evidence="5">
    <location>
        <begin position="25"/>
        <end position="79"/>
    </location>
</feature>
<dbReference type="SMART" id="SM00354">
    <property type="entry name" value="HTH_LACI"/>
    <property type="match status" value="1"/>
</dbReference>
<dbReference type="EMBL" id="BAABLM010000003">
    <property type="protein sequence ID" value="GAA4676760.1"/>
    <property type="molecule type" value="Genomic_DNA"/>
</dbReference>
<evidence type="ECO:0000313" key="7">
    <source>
        <dbReference type="Proteomes" id="UP001501295"/>
    </source>
</evidence>
<dbReference type="PROSITE" id="PS50932">
    <property type="entry name" value="HTH_LACI_2"/>
    <property type="match status" value="1"/>
</dbReference>
<dbReference type="InterPro" id="IPR028082">
    <property type="entry name" value="Peripla_BP_I"/>
</dbReference>
<dbReference type="Pfam" id="PF00356">
    <property type="entry name" value="LacI"/>
    <property type="match status" value="1"/>
</dbReference>
<evidence type="ECO:0000256" key="3">
    <source>
        <dbReference type="ARBA" id="ARBA00023163"/>
    </source>
</evidence>
<feature type="region of interest" description="Disordered" evidence="4">
    <location>
        <begin position="334"/>
        <end position="355"/>
    </location>
</feature>
<sequence>MTAESGARGGSRGGETPAGASPARVTMEDVARRAGVSRSLVSIAYRGVPGVSDETRDAIFEAARAIGYTPNSIASRLASRNRESVGFYLLDLRNSVYVDVFDGVREVTGERGTTVVLGVGETHGSEDRAGLTALMSSQADVIIATGLLLPDAEILELSRQRPLVSVTRQVPGVDSVSSDDEAGATLVTEHLLALGHRRIAHLAAPDIGGRSPRADAYARTMRKAGLEPRMLTAGFTQSSASAAARSLLSSPAPGERPTAIFATNDVTALGVIEAAHELGLRIPRDLSVAGYDDTAAAALAPISLTSVDQDARSLGRLAASAAFARLASPSAPVVARVQQPTLRPRRSTAPPPSAA</sequence>
<protein>
    <submittedName>
        <fullName evidence="6">LacI family DNA-binding transcriptional regulator</fullName>
    </submittedName>
</protein>
<organism evidence="6 7">
    <name type="scientific">Frondihabitans cladoniiphilus</name>
    <dbReference type="NCBI Taxonomy" id="715785"/>
    <lineage>
        <taxon>Bacteria</taxon>
        <taxon>Bacillati</taxon>
        <taxon>Actinomycetota</taxon>
        <taxon>Actinomycetes</taxon>
        <taxon>Micrococcales</taxon>
        <taxon>Microbacteriaceae</taxon>
        <taxon>Frondihabitans</taxon>
    </lineage>
</organism>
<dbReference type="SUPFAM" id="SSF47413">
    <property type="entry name" value="lambda repressor-like DNA-binding domains"/>
    <property type="match status" value="1"/>
</dbReference>
<dbReference type="CDD" id="cd01392">
    <property type="entry name" value="HTH_LacI"/>
    <property type="match status" value="1"/>
</dbReference>
<dbReference type="Pfam" id="PF13377">
    <property type="entry name" value="Peripla_BP_3"/>
    <property type="match status" value="1"/>
</dbReference>
<gene>
    <name evidence="6" type="ORF">GCM10025780_21790</name>
</gene>
<evidence type="ECO:0000256" key="2">
    <source>
        <dbReference type="ARBA" id="ARBA00023125"/>
    </source>
</evidence>
<reference evidence="7" key="1">
    <citation type="journal article" date="2019" name="Int. J. Syst. Evol. Microbiol.">
        <title>The Global Catalogue of Microorganisms (GCM) 10K type strain sequencing project: providing services to taxonomists for standard genome sequencing and annotation.</title>
        <authorList>
            <consortium name="The Broad Institute Genomics Platform"/>
            <consortium name="The Broad Institute Genome Sequencing Center for Infectious Disease"/>
            <person name="Wu L."/>
            <person name="Ma J."/>
        </authorList>
    </citation>
    <scope>NUCLEOTIDE SEQUENCE [LARGE SCALE GENOMIC DNA]</scope>
    <source>
        <strain evidence="7">JCM 18956</strain>
    </source>
</reference>
<evidence type="ECO:0000259" key="5">
    <source>
        <dbReference type="PROSITE" id="PS50932"/>
    </source>
</evidence>
<dbReference type="Gene3D" id="1.10.260.40">
    <property type="entry name" value="lambda repressor-like DNA-binding domains"/>
    <property type="match status" value="1"/>
</dbReference>
<dbReference type="InterPro" id="IPR010982">
    <property type="entry name" value="Lambda_DNA-bd_dom_sf"/>
</dbReference>
<keyword evidence="7" id="KW-1185">Reference proteome</keyword>
<feature type="region of interest" description="Disordered" evidence="4">
    <location>
        <begin position="1"/>
        <end position="26"/>
    </location>
</feature>
<keyword evidence="2 6" id="KW-0238">DNA-binding</keyword>
<dbReference type="Gene3D" id="3.40.50.2300">
    <property type="match status" value="2"/>
</dbReference>
<dbReference type="Proteomes" id="UP001501295">
    <property type="component" value="Unassembled WGS sequence"/>
</dbReference>
<keyword evidence="1" id="KW-0805">Transcription regulation</keyword>
<dbReference type="SUPFAM" id="SSF53822">
    <property type="entry name" value="Periplasmic binding protein-like I"/>
    <property type="match status" value="1"/>
</dbReference>
<keyword evidence="3" id="KW-0804">Transcription</keyword>
<evidence type="ECO:0000256" key="1">
    <source>
        <dbReference type="ARBA" id="ARBA00023015"/>
    </source>
</evidence>
<dbReference type="PANTHER" id="PTHR30146:SF153">
    <property type="entry name" value="LACTOSE OPERON REPRESSOR"/>
    <property type="match status" value="1"/>
</dbReference>
<evidence type="ECO:0000256" key="4">
    <source>
        <dbReference type="SAM" id="MobiDB-lite"/>
    </source>
</evidence>
<proteinExistence type="predicted"/>